<comment type="catalytic activity">
    <reaction evidence="5">
        <text>RX + glutathione = an S-substituted glutathione + a halide anion + H(+)</text>
        <dbReference type="Rhea" id="RHEA:16437"/>
        <dbReference type="ChEBI" id="CHEBI:15378"/>
        <dbReference type="ChEBI" id="CHEBI:16042"/>
        <dbReference type="ChEBI" id="CHEBI:17792"/>
        <dbReference type="ChEBI" id="CHEBI:57925"/>
        <dbReference type="ChEBI" id="CHEBI:90779"/>
        <dbReference type="EC" id="2.5.1.18"/>
    </reaction>
</comment>
<dbReference type="InterPro" id="IPR036249">
    <property type="entry name" value="Thioredoxin-like_sf"/>
</dbReference>
<protein>
    <recommendedName>
        <fullName evidence="3">glutathione transferase</fullName>
        <ecNumber evidence="3">2.5.1.18</ecNumber>
    </recommendedName>
</protein>
<gene>
    <name evidence="8" type="ORF">TTHERM_00661640</name>
</gene>
<dbReference type="InterPro" id="IPR010987">
    <property type="entry name" value="Glutathione-S-Trfase_C-like"/>
</dbReference>
<dbReference type="SUPFAM" id="SSF47616">
    <property type="entry name" value="GST C-terminal domain-like"/>
    <property type="match status" value="1"/>
</dbReference>
<sequence>MITLGYWNARGLGQSIRFLLAYLGVEYTNKAYSTPEEWFGKDKNNLGLEFPNLPYIIDGEFKLTESQAIPIYLLKKYKRVDLLGLSNDGSNSEREVRVAQLTGVIKDIYKETLPVCFSPDFDKIKDQAFAKGEVLLKKLVSFLGDKEFLLTTLTYADFLLYEILCYYKYIYPQAITPTLTAYMNRFENLPGIKQYIANPNINLKAFLPPFATWSGPQ</sequence>
<dbReference type="InParanoid" id="I7M8W2"/>
<dbReference type="InterPro" id="IPR040079">
    <property type="entry name" value="Glutathione_S-Trfase"/>
</dbReference>
<dbReference type="EMBL" id="GG662634">
    <property type="protein sequence ID" value="EAR99883.2"/>
    <property type="molecule type" value="Genomic_DNA"/>
</dbReference>
<comment type="function">
    <text evidence="1">Conjugation of reduced glutathione to a wide number of exogenous and endogenous hydrophobic electrophiles.</text>
</comment>
<dbReference type="SUPFAM" id="SSF52833">
    <property type="entry name" value="Thioredoxin-like"/>
    <property type="match status" value="1"/>
</dbReference>
<keyword evidence="4" id="KW-0808">Transferase</keyword>
<evidence type="ECO:0000256" key="5">
    <source>
        <dbReference type="ARBA" id="ARBA00047960"/>
    </source>
</evidence>
<evidence type="ECO:0000256" key="2">
    <source>
        <dbReference type="ARBA" id="ARBA00005861"/>
    </source>
</evidence>
<dbReference type="InterPro" id="IPR036282">
    <property type="entry name" value="Glutathione-S-Trfase_C_sf"/>
</dbReference>
<dbReference type="RefSeq" id="XP_001020128.2">
    <property type="nucleotide sequence ID" value="XM_001020128.2"/>
</dbReference>
<evidence type="ECO:0000256" key="4">
    <source>
        <dbReference type="ARBA" id="ARBA00022679"/>
    </source>
</evidence>
<dbReference type="PROSITE" id="PS50405">
    <property type="entry name" value="GST_CTER"/>
    <property type="match status" value="1"/>
</dbReference>
<evidence type="ECO:0000313" key="8">
    <source>
        <dbReference type="EMBL" id="EAR99883.2"/>
    </source>
</evidence>
<dbReference type="Gene3D" id="1.20.1050.10">
    <property type="match status" value="1"/>
</dbReference>
<dbReference type="InterPro" id="IPR050213">
    <property type="entry name" value="GST_superfamily"/>
</dbReference>
<evidence type="ECO:0000256" key="3">
    <source>
        <dbReference type="ARBA" id="ARBA00012452"/>
    </source>
</evidence>
<feature type="domain" description="GST N-terminal" evidence="6">
    <location>
        <begin position="1"/>
        <end position="81"/>
    </location>
</feature>
<dbReference type="STRING" id="312017.I7M8W2"/>
<keyword evidence="9" id="KW-1185">Reference proteome</keyword>
<dbReference type="GO" id="GO:0006749">
    <property type="term" value="P:glutathione metabolic process"/>
    <property type="evidence" value="ECO:0007669"/>
    <property type="project" value="TreeGrafter"/>
</dbReference>
<dbReference type="KEGG" id="tet:TTHERM_00661640"/>
<dbReference type="GeneID" id="7835918"/>
<dbReference type="PANTHER" id="PTHR11571">
    <property type="entry name" value="GLUTATHIONE S-TRANSFERASE"/>
    <property type="match status" value="1"/>
</dbReference>
<proteinExistence type="inferred from homology"/>
<dbReference type="Proteomes" id="UP000009168">
    <property type="component" value="Unassembled WGS sequence"/>
</dbReference>
<dbReference type="GO" id="GO:0004364">
    <property type="term" value="F:glutathione transferase activity"/>
    <property type="evidence" value="ECO:0007669"/>
    <property type="project" value="UniProtKB-EC"/>
</dbReference>
<dbReference type="InterPro" id="IPR004045">
    <property type="entry name" value="Glutathione_S-Trfase_N"/>
</dbReference>
<dbReference type="PROSITE" id="PS50404">
    <property type="entry name" value="GST_NTER"/>
    <property type="match status" value="1"/>
</dbReference>
<accession>I7M8W2</accession>
<dbReference type="SFLD" id="SFLDS00019">
    <property type="entry name" value="Glutathione_Transferase_(cytos"/>
    <property type="match status" value="1"/>
</dbReference>
<dbReference type="InterPro" id="IPR004046">
    <property type="entry name" value="GST_C"/>
</dbReference>
<dbReference type="Gene3D" id="3.40.30.10">
    <property type="entry name" value="Glutaredoxin"/>
    <property type="match status" value="1"/>
</dbReference>
<reference evidence="9" key="1">
    <citation type="journal article" date="2006" name="PLoS Biol.">
        <title>Macronuclear genome sequence of the ciliate Tetrahymena thermophila, a model eukaryote.</title>
        <authorList>
            <person name="Eisen J.A."/>
            <person name="Coyne R.S."/>
            <person name="Wu M."/>
            <person name="Wu D."/>
            <person name="Thiagarajan M."/>
            <person name="Wortman J.R."/>
            <person name="Badger J.H."/>
            <person name="Ren Q."/>
            <person name="Amedeo P."/>
            <person name="Jones K.M."/>
            <person name="Tallon L.J."/>
            <person name="Delcher A.L."/>
            <person name="Salzberg S.L."/>
            <person name="Silva J.C."/>
            <person name="Haas B.J."/>
            <person name="Majoros W.H."/>
            <person name="Farzad M."/>
            <person name="Carlton J.M."/>
            <person name="Smith R.K. Jr."/>
            <person name="Garg J."/>
            <person name="Pearlman R.E."/>
            <person name="Karrer K.M."/>
            <person name="Sun L."/>
            <person name="Manning G."/>
            <person name="Elde N.C."/>
            <person name="Turkewitz A.P."/>
            <person name="Asai D.J."/>
            <person name="Wilkes D.E."/>
            <person name="Wang Y."/>
            <person name="Cai H."/>
            <person name="Collins K."/>
            <person name="Stewart B.A."/>
            <person name="Lee S.R."/>
            <person name="Wilamowska K."/>
            <person name="Weinberg Z."/>
            <person name="Ruzzo W.L."/>
            <person name="Wloga D."/>
            <person name="Gaertig J."/>
            <person name="Frankel J."/>
            <person name="Tsao C.-C."/>
            <person name="Gorovsky M.A."/>
            <person name="Keeling P.J."/>
            <person name="Waller R.F."/>
            <person name="Patron N.J."/>
            <person name="Cherry J.M."/>
            <person name="Stover N.A."/>
            <person name="Krieger C.J."/>
            <person name="del Toro C."/>
            <person name="Ryder H.F."/>
            <person name="Williamson S.C."/>
            <person name="Barbeau R.A."/>
            <person name="Hamilton E.P."/>
            <person name="Orias E."/>
        </authorList>
    </citation>
    <scope>NUCLEOTIDE SEQUENCE [LARGE SCALE GENOMIC DNA]</scope>
    <source>
        <strain evidence="9">SB210</strain>
    </source>
</reference>
<dbReference type="PANTHER" id="PTHR11571:SF222">
    <property type="entry name" value="GLUTATHIONE TRANSFERASE"/>
    <property type="match status" value="1"/>
</dbReference>
<name>I7M8W2_TETTS</name>
<evidence type="ECO:0000259" key="6">
    <source>
        <dbReference type="PROSITE" id="PS50404"/>
    </source>
</evidence>
<feature type="domain" description="GST C-terminal" evidence="7">
    <location>
        <begin position="91"/>
        <end position="210"/>
    </location>
</feature>
<dbReference type="AlphaFoldDB" id="I7M8W2"/>
<dbReference type="OrthoDB" id="410118at2759"/>
<evidence type="ECO:0000256" key="1">
    <source>
        <dbReference type="ARBA" id="ARBA00003701"/>
    </source>
</evidence>
<comment type="similarity">
    <text evidence="2">Belongs to the GST superfamily. Mu family.</text>
</comment>
<dbReference type="EC" id="2.5.1.18" evidence="3"/>
<evidence type="ECO:0000313" key="9">
    <source>
        <dbReference type="Proteomes" id="UP000009168"/>
    </source>
</evidence>
<dbReference type="Pfam" id="PF02798">
    <property type="entry name" value="GST_N"/>
    <property type="match status" value="1"/>
</dbReference>
<dbReference type="eggNOG" id="KOG1695">
    <property type="taxonomic scope" value="Eukaryota"/>
</dbReference>
<dbReference type="Pfam" id="PF14497">
    <property type="entry name" value="GST_C_3"/>
    <property type="match status" value="1"/>
</dbReference>
<evidence type="ECO:0000259" key="7">
    <source>
        <dbReference type="PROSITE" id="PS50405"/>
    </source>
</evidence>
<organism evidence="8 9">
    <name type="scientific">Tetrahymena thermophila (strain SB210)</name>
    <dbReference type="NCBI Taxonomy" id="312017"/>
    <lineage>
        <taxon>Eukaryota</taxon>
        <taxon>Sar</taxon>
        <taxon>Alveolata</taxon>
        <taxon>Ciliophora</taxon>
        <taxon>Intramacronucleata</taxon>
        <taxon>Oligohymenophorea</taxon>
        <taxon>Hymenostomatida</taxon>
        <taxon>Tetrahymenina</taxon>
        <taxon>Tetrahymenidae</taxon>
        <taxon>Tetrahymena</taxon>
    </lineage>
</organism>